<organism evidence="1 2">
    <name type="scientific">Deinococcus humi</name>
    <dbReference type="NCBI Taxonomy" id="662880"/>
    <lineage>
        <taxon>Bacteria</taxon>
        <taxon>Thermotogati</taxon>
        <taxon>Deinococcota</taxon>
        <taxon>Deinococci</taxon>
        <taxon>Deinococcales</taxon>
        <taxon>Deinococcaceae</taxon>
        <taxon>Deinococcus</taxon>
    </lineage>
</organism>
<gene>
    <name evidence="1" type="ORF">HNQ08_005403</name>
</gene>
<evidence type="ECO:0000313" key="2">
    <source>
        <dbReference type="Proteomes" id="UP000552709"/>
    </source>
</evidence>
<sequence length="256" mass="28558">MASLVEEMLHLDLLEEEEGLVWLTLLGRACGTSSLSFASSKRLIRMFKQGQLRGDTTLGLLTATHVTSELDDIYTPMQKRGTFETKWSVLATRNFGADVRRAPQRYAEDSWAFHARCKRSLVLRDWMNGKAMADLKNTYKTNAFIVMDAGSIRGSADATCFHLRSVHALASALLVTGDLDAEAFDREVTRLKFGLLKKALGLLELPLRLDRREMLALHARAGSTLEQLRGWSLTDLQSALGEDRGFQVHAVLYSPA</sequence>
<protein>
    <submittedName>
        <fullName evidence="1">Uncharacterized protein</fullName>
    </submittedName>
</protein>
<dbReference type="EMBL" id="JACHFL010000034">
    <property type="protein sequence ID" value="MBB5366274.1"/>
    <property type="molecule type" value="Genomic_DNA"/>
</dbReference>
<name>A0A7W8JZZ6_9DEIO</name>
<evidence type="ECO:0000313" key="1">
    <source>
        <dbReference type="EMBL" id="MBB5366274.1"/>
    </source>
</evidence>
<comment type="caution">
    <text evidence="1">The sequence shown here is derived from an EMBL/GenBank/DDBJ whole genome shotgun (WGS) entry which is preliminary data.</text>
</comment>
<dbReference type="Gene3D" id="1.10.3380.20">
    <property type="match status" value="1"/>
</dbReference>
<dbReference type="SUPFAM" id="SSF158702">
    <property type="entry name" value="Sec63 N-terminal domain-like"/>
    <property type="match status" value="1"/>
</dbReference>
<keyword evidence="2" id="KW-1185">Reference proteome</keyword>
<proteinExistence type="predicted"/>
<dbReference type="RefSeq" id="WP_184138159.1">
    <property type="nucleotide sequence ID" value="NZ_JACHFL010000034.1"/>
</dbReference>
<accession>A0A7W8JZZ6</accession>
<reference evidence="1 2" key="1">
    <citation type="submission" date="2020-08" db="EMBL/GenBank/DDBJ databases">
        <title>Genomic Encyclopedia of Type Strains, Phase IV (KMG-IV): sequencing the most valuable type-strain genomes for metagenomic binning, comparative biology and taxonomic classification.</title>
        <authorList>
            <person name="Goeker M."/>
        </authorList>
    </citation>
    <scope>NUCLEOTIDE SEQUENCE [LARGE SCALE GENOMIC DNA]</scope>
    <source>
        <strain evidence="1 2">DSM 27939</strain>
    </source>
</reference>
<dbReference type="AlphaFoldDB" id="A0A7W8JZZ6"/>
<dbReference type="Proteomes" id="UP000552709">
    <property type="component" value="Unassembled WGS sequence"/>
</dbReference>